<evidence type="ECO:0000256" key="2">
    <source>
        <dbReference type="PROSITE-ProRule" id="PRU10007"/>
    </source>
</evidence>
<dbReference type="EMBL" id="WBJX01000005">
    <property type="protein sequence ID" value="KAB1636758.1"/>
    <property type="molecule type" value="Genomic_DNA"/>
</dbReference>
<proteinExistence type="inferred from homology"/>
<dbReference type="AlphaFoldDB" id="A0A7J5AYX5"/>
<comment type="similarity">
    <text evidence="3">Belongs to the aldehyde dehydrogenase family.</text>
</comment>
<evidence type="ECO:0000313" key="5">
    <source>
        <dbReference type="EMBL" id="KAB1636758.1"/>
    </source>
</evidence>
<organism evidence="5 6">
    <name type="scientific">Pseudoclavibacter terrae</name>
    <dbReference type="NCBI Taxonomy" id="1530195"/>
    <lineage>
        <taxon>Bacteria</taxon>
        <taxon>Bacillati</taxon>
        <taxon>Actinomycetota</taxon>
        <taxon>Actinomycetes</taxon>
        <taxon>Micrococcales</taxon>
        <taxon>Microbacteriaceae</taxon>
        <taxon>Pseudoclavibacter</taxon>
    </lineage>
</organism>
<dbReference type="InterPro" id="IPR029510">
    <property type="entry name" value="Ald_DH_CS_GLU"/>
</dbReference>
<evidence type="ECO:0000256" key="1">
    <source>
        <dbReference type="ARBA" id="ARBA00023002"/>
    </source>
</evidence>
<dbReference type="InterPro" id="IPR016163">
    <property type="entry name" value="Ald_DH_C"/>
</dbReference>
<dbReference type="SUPFAM" id="SSF53720">
    <property type="entry name" value="ALDH-like"/>
    <property type="match status" value="1"/>
</dbReference>
<keyword evidence="6" id="KW-1185">Reference proteome</keyword>
<protein>
    <submittedName>
        <fullName evidence="5">Aldehyde dehydrogenase family protein</fullName>
    </submittedName>
</protein>
<dbReference type="PANTHER" id="PTHR11699">
    <property type="entry name" value="ALDEHYDE DEHYDROGENASE-RELATED"/>
    <property type="match status" value="1"/>
</dbReference>
<sequence>MHLDSFINGRRVASPASIEVMSPIDGHTVVGSVATTSAEQVRDALSAARTVGTFWSQLPAAVRARQLIDAIEDAAAIPDHSGQLIASEMGKPAQDADGEFQFARRLAAFCAANIEAICADQVIDDDEGTLLRIVEPMGVVAAITPWNAPVILAALKVIPALMTGNTMVLKPSPLAPLAVTAFYSAIAARLPDGVLNLVNGEGETGSALVESADVDLISFTGGPAAARAIGAAASRTIRPTVMELGGNDAAILLDDADWGPELAERVVFGAMLTSGQVCMAIKRVYVPRERHDEFVADLVAAARRVLRIGDPRLEGVTMGPVISAEARTRLEALRQRSVDAGGTVTELGSLDESVTPGGHWVRPAIVTGLSDADELVREEQFGPILPILAYDTVDEAIDRANGVEHGLASSVWSVDIPRAQAVARRLRAGFTFINCANRAGVSLRAPMGGRGVSGHGREFGDLGLSEYVQSHSINYPATARVGSAMAANRYPGA</sequence>
<reference evidence="5 6" key="1">
    <citation type="submission" date="2019-09" db="EMBL/GenBank/DDBJ databases">
        <title>Phylogeny of genus Pseudoclavibacter and closely related genus.</title>
        <authorList>
            <person name="Li Y."/>
        </authorList>
    </citation>
    <scope>NUCLEOTIDE SEQUENCE [LARGE SCALE GENOMIC DNA]</scope>
    <source>
        <strain evidence="5 6">THG-MD12</strain>
    </source>
</reference>
<dbReference type="Proteomes" id="UP000490386">
    <property type="component" value="Unassembled WGS sequence"/>
</dbReference>
<dbReference type="Pfam" id="PF00171">
    <property type="entry name" value="Aldedh"/>
    <property type="match status" value="1"/>
</dbReference>
<dbReference type="InterPro" id="IPR015590">
    <property type="entry name" value="Aldehyde_DH_dom"/>
</dbReference>
<dbReference type="OrthoDB" id="6882680at2"/>
<evidence type="ECO:0000259" key="4">
    <source>
        <dbReference type="Pfam" id="PF00171"/>
    </source>
</evidence>
<dbReference type="Gene3D" id="3.40.605.10">
    <property type="entry name" value="Aldehyde Dehydrogenase, Chain A, domain 1"/>
    <property type="match status" value="1"/>
</dbReference>
<accession>A0A7J5AYX5</accession>
<dbReference type="Gene3D" id="3.40.309.10">
    <property type="entry name" value="Aldehyde Dehydrogenase, Chain A, domain 2"/>
    <property type="match status" value="1"/>
</dbReference>
<dbReference type="RefSeq" id="WP_151424479.1">
    <property type="nucleotide sequence ID" value="NZ_WBJX01000005.1"/>
</dbReference>
<feature type="active site" evidence="2">
    <location>
        <position position="243"/>
    </location>
</feature>
<dbReference type="InterPro" id="IPR016161">
    <property type="entry name" value="Ald_DH/histidinol_DH"/>
</dbReference>
<dbReference type="GO" id="GO:0016620">
    <property type="term" value="F:oxidoreductase activity, acting on the aldehyde or oxo group of donors, NAD or NADP as acceptor"/>
    <property type="evidence" value="ECO:0007669"/>
    <property type="project" value="InterPro"/>
</dbReference>
<comment type="caution">
    <text evidence="5">The sequence shown here is derived from an EMBL/GenBank/DDBJ whole genome shotgun (WGS) entry which is preliminary data.</text>
</comment>
<dbReference type="PROSITE" id="PS00687">
    <property type="entry name" value="ALDEHYDE_DEHYDR_GLU"/>
    <property type="match status" value="1"/>
</dbReference>
<evidence type="ECO:0000313" key="6">
    <source>
        <dbReference type="Proteomes" id="UP000490386"/>
    </source>
</evidence>
<evidence type="ECO:0000256" key="3">
    <source>
        <dbReference type="RuleBase" id="RU003345"/>
    </source>
</evidence>
<feature type="domain" description="Aldehyde dehydrogenase" evidence="4">
    <location>
        <begin position="16"/>
        <end position="472"/>
    </location>
</feature>
<name>A0A7J5AYX5_9MICO</name>
<gene>
    <name evidence="5" type="ORF">F8O03_14385</name>
</gene>
<keyword evidence="1 3" id="KW-0560">Oxidoreductase</keyword>
<dbReference type="InterPro" id="IPR016162">
    <property type="entry name" value="Ald_DH_N"/>
</dbReference>